<dbReference type="Pfam" id="PF06666">
    <property type="entry name" value="DUF1173"/>
    <property type="match status" value="1"/>
</dbReference>
<dbReference type="RefSeq" id="WP_276263697.1">
    <property type="nucleotide sequence ID" value="NZ_JARJLM010000050.1"/>
</dbReference>
<gene>
    <name evidence="1" type="ORF">P3W85_03200</name>
</gene>
<reference evidence="1 2" key="1">
    <citation type="submission" date="2023-03" db="EMBL/GenBank/DDBJ databases">
        <title>Draft assemblies of triclosan tolerant bacteria isolated from returned activated sludge.</title>
        <authorList>
            <person name="Van Hamelsveld S."/>
        </authorList>
    </citation>
    <scope>NUCLEOTIDE SEQUENCE [LARGE SCALE GENOMIC DNA]</scope>
    <source>
        <strain evidence="1 2">GW210010_S58</strain>
    </source>
</reference>
<sequence length="402" mass="45317">MDAQRYAIKGQVLAAEDTRLQEALAAIHDTPERPRCLCIPGGVEMYVARHRQFVVKRMPGTGCLHHPTCSSYEPEGSLSGLGELLGEAVLEPAPGHIELRVDFPWSRMTGRAVPRGELELPAEVTRPRQHMSLRAVTHFLFERAGFNRWAPAMEGRRNQAVLRKYLLEAAGEIVVKRVPLAERLYVPEQFHEGAKLEAARRRREKLSLLWGRDGDNPLALLIGEYKTCEPTSYGHRLWVRHMPDAPLLMASKTWERMQRVFAPILEARDADTCSPCRILLSALIRARREHTYEIDSASLMLASEQWIPVDGVHELPLLQALVVQQRRFVKPLRYDARSASHFPNVLLLDAGPVPVPLHVLSAFVDPKERAIKEKVIAASVPPGWVWRPDESMPAFPSLAPAR</sequence>
<accession>A0ABT6AH83</accession>
<comment type="caution">
    <text evidence="1">The sequence shown here is derived from an EMBL/GenBank/DDBJ whole genome shotgun (WGS) entry which is preliminary data.</text>
</comment>
<proteinExistence type="predicted"/>
<evidence type="ECO:0000313" key="1">
    <source>
        <dbReference type="EMBL" id="MDF3831966.1"/>
    </source>
</evidence>
<protein>
    <submittedName>
        <fullName evidence="1">DUF1173 family protein</fullName>
    </submittedName>
</protein>
<evidence type="ECO:0000313" key="2">
    <source>
        <dbReference type="Proteomes" id="UP001216674"/>
    </source>
</evidence>
<dbReference type="Proteomes" id="UP001216674">
    <property type="component" value="Unassembled WGS sequence"/>
</dbReference>
<keyword evidence="2" id="KW-1185">Reference proteome</keyword>
<name>A0ABT6AH83_9BURK</name>
<dbReference type="EMBL" id="JARJLM010000050">
    <property type="protein sequence ID" value="MDF3831966.1"/>
    <property type="molecule type" value="Genomic_DNA"/>
</dbReference>
<organism evidence="1 2">
    <name type="scientific">Cupriavidus basilensis</name>
    <dbReference type="NCBI Taxonomy" id="68895"/>
    <lineage>
        <taxon>Bacteria</taxon>
        <taxon>Pseudomonadati</taxon>
        <taxon>Pseudomonadota</taxon>
        <taxon>Betaproteobacteria</taxon>
        <taxon>Burkholderiales</taxon>
        <taxon>Burkholderiaceae</taxon>
        <taxon>Cupriavidus</taxon>
    </lineage>
</organism>
<dbReference type="InterPro" id="IPR009553">
    <property type="entry name" value="DUF1173"/>
</dbReference>